<reference evidence="1 2" key="1">
    <citation type="submission" date="2019-01" db="EMBL/GenBank/DDBJ databases">
        <title>Sequencing of cultivated peanut Arachis hypogaea provides insights into genome evolution and oil improvement.</title>
        <authorList>
            <person name="Chen X."/>
        </authorList>
    </citation>
    <scope>NUCLEOTIDE SEQUENCE [LARGE SCALE GENOMIC DNA]</scope>
    <source>
        <strain evidence="2">cv. Fuhuasheng</strain>
        <tissue evidence="1">Leaves</tissue>
    </source>
</reference>
<keyword evidence="2" id="KW-1185">Reference proteome</keyword>
<dbReference type="EMBL" id="SDMP01000011">
    <property type="protein sequence ID" value="RYR28209.1"/>
    <property type="molecule type" value="Genomic_DNA"/>
</dbReference>
<accession>A0A445AP53</accession>
<proteinExistence type="predicted"/>
<evidence type="ECO:0008006" key="3">
    <source>
        <dbReference type="Google" id="ProtNLM"/>
    </source>
</evidence>
<comment type="caution">
    <text evidence="1">The sequence shown here is derived from an EMBL/GenBank/DDBJ whole genome shotgun (WGS) entry which is preliminary data.</text>
</comment>
<dbReference type="Proteomes" id="UP000289738">
    <property type="component" value="Chromosome B01"/>
</dbReference>
<organism evidence="1 2">
    <name type="scientific">Arachis hypogaea</name>
    <name type="common">Peanut</name>
    <dbReference type="NCBI Taxonomy" id="3818"/>
    <lineage>
        <taxon>Eukaryota</taxon>
        <taxon>Viridiplantae</taxon>
        <taxon>Streptophyta</taxon>
        <taxon>Embryophyta</taxon>
        <taxon>Tracheophyta</taxon>
        <taxon>Spermatophyta</taxon>
        <taxon>Magnoliopsida</taxon>
        <taxon>eudicotyledons</taxon>
        <taxon>Gunneridae</taxon>
        <taxon>Pentapetalae</taxon>
        <taxon>rosids</taxon>
        <taxon>fabids</taxon>
        <taxon>Fabales</taxon>
        <taxon>Fabaceae</taxon>
        <taxon>Papilionoideae</taxon>
        <taxon>50 kb inversion clade</taxon>
        <taxon>dalbergioids sensu lato</taxon>
        <taxon>Dalbergieae</taxon>
        <taxon>Pterocarpus clade</taxon>
        <taxon>Arachis</taxon>
    </lineage>
</organism>
<evidence type="ECO:0000313" key="1">
    <source>
        <dbReference type="EMBL" id="RYR28209.1"/>
    </source>
</evidence>
<evidence type="ECO:0000313" key="2">
    <source>
        <dbReference type="Proteomes" id="UP000289738"/>
    </source>
</evidence>
<sequence length="171" mass="19984">MCRVANRNMTNLASPQHLLQPHGFDDFSFPLASRWATYLPTSDGKEQRMIKFRLALDRLGGRDCYNAACSSHFQIVWEPYASLDVFAAIHPEILTEENSRLWRAVISLIYFAVLEWHQVDRFGGVQHVPDAVLNIDYLHSKNSRGGDRWFPSYYQTWHEHWEQRVSFVLSI</sequence>
<gene>
    <name evidence="1" type="ORF">Ahy_B01g052328</name>
</gene>
<protein>
    <recommendedName>
        <fullName evidence="3">Aminotransferase-like plant mobile domain-containing protein</fullName>
    </recommendedName>
</protein>
<name>A0A445AP53_ARAHY</name>
<dbReference type="AlphaFoldDB" id="A0A445AP53"/>